<organism evidence="1 2">
    <name type="scientific">Vibrio parahaemolyticus</name>
    <dbReference type="NCBI Taxonomy" id="670"/>
    <lineage>
        <taxon>Bacteria</taxon>
        <taxon>Pseudomonadati</taxon>
        <taxon>Pseudomonadota</taxon>
        <taxon>Gammaproteobacteria</taxon>
        <taxon>Vibrionales</taxon>
        <taxon>Vibrionaceae</taxon>
        <taxon>Vibrio</taxon>
    </lineage>
</organism>
<accession>A0AAX0MB58</accession>
<sequence length="246" mass="28062">MNSNQDKKLQLVLVDEKNIPSGMGDKTLFLNGYPVAVHSVLGDEIYNLAQNLSKSNDCKLINYTAELKGFALHLAKQDNSQHIFDDINERLSENESALAEKLDEYFFKDYTKTQMFEYVKAELTKSLVIGKTVFEGKNGWECKNCDAEWSFVMSEDQVPETCPYCIPKWSELNVTVHFSQAQESVHVWETTMSEITLPKLIDYAFLSDMATDYENLEYIVLVSTTDESELVACRGEIHKSMFDNIG</sequence>
<protein>
    <submittedName>
        <fullName evidence="1">Uncharacterized protein</fullName>
    </submittedName>
</protein>
<evidence type="ECO:0000313" key="2">
    <source>
        <dbReference type="Proteomes" id="UP000191946"/>
    </source>
</evidence>
<name>A0AAX0MB58_VIBPH</name>
<dbReference type="RefSeq" id="WP_140294267.1">
    <property type="nucleotide sequence ID" value="NZ_LHQV01000019.1"/>
</dbReference>
<gene>
    <name evidence="1" type="ORF">AKG60_19335</name>
</gene>
<comment type="caution">
    <text evidence="1">The sequence shown here is derived from an EMBL/GenBank/DDBJ whole genome shotgun (WGS) entry which is preliminary data.</text>
</comment>
<evidence type="ECO:0000313" key="1">
    <source>
        <dbReference type="EMBL" id="OQJ97688.1"/>
    </source>
</evidence>
<dbReference type="AlphaFoldDB" id="A0AAX0MB58"/>
<keyword evidence="2" id="KW-1185">Reference proteome</keyword>
<dbReference type="EMBL" id="LHQV01000019">
    <property type="protein sequence ID" value="OQJ97688.1"/>
    <property type="molecule type" value="Genomic_DNA"/>
</dbReference>
<reference evidence="1 2" key="1">
    <citation type="submission" date="2015-08" db="EMBL/GenBank/DDBJ databases">
        <title>Draft Genome Sequences of Vibrio parahaemolyticus Strains.</title>
        <authorList>
            <person name="Gonzalez-Escalona N."/>
            <person name="DePaola A."/>
        </authorList>
    </citation>
    <scope>NUCLEOTIDE SEQUENCE [LARGE SCALE GENOMIC DNA]</scope>
    <source>
        <strain evidence="1 2">CFSAN001621</strain>
    </source>
</reference>
<dbReference type="Proteomes" id="UP000191946">
    <property type="component" value="Unassembled WGS sequence"/>
</dbReference>
<proteinExistence type="predicted"/>